<gene>
    <name evidence="1" type="ORF">GB992_00760</name>
</gene>
<dbReference type="Proteomes" id="UP000480570">
    <property type="component" value="Unassembled WGS sequence"/>
</dbReference>
<accession>A0A7C9IQA9</accession>
<reference evidence="1 2" key="1">
    <citation type="journal article" date="2019" name="Appl. Environ. Microbiol.">
        <title>Genetic determinants of hydroxycinnamic acid metabolism in heterofermentative lactobacilli.</title>
        <authorList>
            <person name="Gaur G."/>
            <person name="Oh J.H."/>
            <person name="Filannino P."/>
            <person name="Gobbetti M."/>
            <person name="van Pijkeren J.P."/>
            <person name="Ganzle M.G."/>
        </authorList>
    </citation>
    <scope>NUCLEOTIDE SEQUENCE [LARGE SCALE GENOMIC DNA]</scope>
    <source>
        <strain evidence="1 2">FUA3583</strain>
    </source>
</reference>
<evidence type="ECO:0000313" key="1">
    <source>
        <dbReference type="EMBL" id="MYV04441.1"/>
    </source>
</evidence>
<dbReference type="AlphaFoldDB" id="A0A7C9IQA9"/>
<sequence>MSLLNPFERLTKRSLIPSTNFTPFVISNGQIVPKNFVDASTALKNSDIFAVTNLISSDLASATFTGCPFNILNNPSELINSFSFWQSAYLQLLLTGNTYLAIYKDSKGVPNHLEQIPTSQVTVNLADDSSAISYQVNYQDDRDNVQLDADEMIHIRLMPFGENGKQFIGRSPLESLAQMVAIQDQANKLSLSTLQNAINPSTTITVPDAKLSREAKDTIRDDFQALNTGDNVGKAIVLDQSAKLSTQTISADVAKFLATTTFTQTQIAKAFGIPDSYLNGQGDQQSSLEQITTLYANSLNKYILPIQSELQAKLFPTIKLDITQALDFDNSRYVSMIESLATSKVLTAQQAINALADRGLLDANKL</sequence>
<protein>
    <submittedName>
        <fullName evidence="1">Phage portal protein</fullName>
    </submittedName>
</protein>
<comment type="caution">
    <text evidence="1">The sequence shown here is derived from an EMBL/GenBank/DDBJ whole genome shotgun (WGS) entry which is preliminary data.</text>
</comment>
<evidence type="ECO:0000313" key="2">
    <source>
        <dbReference type="Proteomes" id="UP000480570"/>
    </source>
</evidence>
<dbReference type="NCBIfam" id="TIGR01537">
    <property type="entry name" value="portal_HK97"/>
    <property type="match status" value="1"/>
</dbReference>
<organism evidence="1 2">
    <name type="scientific">Furfurilactobacillus rossiae</name>
    <dbReference type="NCBI Taxonomy" id="231049"/>
    <lineage>
        <taxon>Bacteria</taxon>
        <taxon>Bacillati</taxon>
        <taxon>Bacillota</taxon>
        <taxon>Bacilli</taxon>
        <taxon>Lactobacillales</taxon>
        <taxon>Lactobacillaceae</taxon>
        <taxon>Furfurilactobacillus</taxon>
    </lineage>
</organism>
<name>A0A7C9IQA9_9LACO</name>
<dbReference type="InterPro" id="IPR006944">
    <property type="entry name" value="Phage/GTA_portal"/>
</dbReference>
<dbReference type="InterPro" id="IPR006427">
    <property type="entry name" value="Portal_HK97"/>
</dbReference>
<dbReference type="EMBL" id="WEZT01000002">
    <property type="protein sequence ID" value="MYV04441.1"/>
    <property type="molecule type" value="Genomic_DNA"/>
</dbReference>
<dbReference type="Pfam" id="PF04860">
    <property type="entry name" value="Phage_portal"/>
    <property type="match status" value="1"/>
</dbReference>
<proteinExistence type="predicted"/>